<name>B3EPS7_CHLPB</name>
<sequence length="320" mass="34408">MDCISDKDMDMLRDICSGEVLQGVDLSLISHWRIGGRAELVLRPSSTAEVAALRRWFYQRGMAHLVIGKTTNVLFADEGLHVPCIQIGAVMSRFSIEHGEVYADAGVWVPGMSRTLMLNGLTGGEHLCGIPGTLGGLICMNGGSNSRSIGGNVISVESVDSRGSVVDRDAEECGFGYRSSIYQTNDEIVTSVRMRFLPGVCSAIRVEMLKDLANRRRKFPLKEPSCGSVFKSSPGIYADFGPPGAVIEKLGFKGMRVGGAMVSPKHANFIVNTGRAKAADVLEIMKSIRDAVYAQTGYLLEAEARYVTPGGKVLPASSVL</sequence>
<evidence type="ECO:0000256" key="4">
    <source>
        <dbReference type="ARBA" id="ARBA00004752"/>
    </source>
</evidence>
<dbReference type="Gene3D" id="3.90.78.10">
    <property type="entry name" value="UDP-N-acetylenolpyruvoylglucosamine reductase, C-terminal domain"/>
    <property type="match status" value="1"/>
</dbReference>
<dbReference type="Gene3D" id="3.30.43.10">
    <property type="entry name" value="Uridine Diphospho-n-acetylenolpyruvylglucosamine Reductase, domain 2"/>
    <property type="match status" value="1"/>
</dbReference>
<comment type="cofactor">
    <cofactor evidence="1 19">
        <name>FAD</name>
        <dbReference type="ChEBI" id="CHEBI:57692"/>
    </cofactor>
</comment>
<evidence type="ECO:0000256" key="7">
    <source>
        <dbReference type="ARBA" id="ARBA00022490"/>
    </source>
</evidence>
<dbReference type="KEGG" id="cpb:Cphamn1_2422"/>
<dbReference type="GO" id="GO:0005829">
    <property type="term" value="C:cytosol"/>
    <property type="evidence" value="ECO:0007669"/>
    <property type="project" value="TreeGrafter"/>
</dbReference>
<dbReference type="HAMAP" id="MF_00037">
    <property type="entry name" value="MurB"/>
    <property type="match status" value="1"/>
</dbReference>
<keyword evidence="15 19" id="KW-0131">Cell cycle</keyword>
<keyword evidence="12 19" id="KW-0133">Cell shape</keyword>
<keyword evidence="16 19" id="KW-0961">Cell wall biogenesis/degradation</keyword>
<evidence type="ECO:0000256" key="16">
    <source>
        <dbReference type="ARBA" id="ARBA00023316"/>
    </source>
</evidence>
<keyword evidence="9 19" id="KW-0285">Flavoprotein</keyword>
<evidence type="ECO:0000259" key="20">
    <source>
        <dbReference type="PROSITE" id="PS51387"/>
    </source>
</evidence>
<keyword evidence="7 19" id="KW-0963">Cytoplasm</keyword>
<dbReference type="HOGENOM" id="CLU_035304_1_1_10"/>
<feature type="active site" evidence="19">
    <location>
        <position position="178"/>
    </location>
</feature>
<proteinExistence type="inferred from homology"/>
<dbReference type="InterPro" id="IPR036318">
    <property type="entry name" value="FAD-bd_PCMH-like_sf"/>
</dbReference>
<dbReference type="InterPro" id="IPR036635">
    <property type="entry name" value="MurB_C_sf"/>
</dbReference>
<evidence type="ECO:0000256" key="6">
    <source>
        <dbReference type="ARBA" id="ARBA00015188"/>
    </source>
</evidence>
<accession>B3EPS7</accession>
<keyword evidence="14 19" id="KW-0560">Oxidoreductase</keyword>
<dbReference type="Gene3D" id="3.30.465.10">
    <property type="match status" value="1"/>
</dbReference>
<dbReference type="InterPro" id="IPR016166">
    <property type="entry name" value="FAD-bd_PCMH"/>
</dbReference>
<comment type="function">
    <text evidence="2 19">Cell wall formation.</text>
</comment>
<dbReference type="InterPro" id="IPR011601">
    <property type="entry name" value="MurB_C"/>
</dbReference>
<dbReference type="PANTHER" id="PTHR21071">
    <property type="entry name" value="UDP-N-ACETYLENOLPYRUVOYLGLUCOSAMINE REDUCTASE"/>
    <property type="match status" value="1"/>
</dbReference>
<dbReference type="AlphaFoldDB" id="B3EPS7"/>
<dbReference type="GO" id="GO:0009252">
    <property type="term" value="P:peptidoglycan biosynthetic process"/>
    <property type="evidence" value="ECO:0007669"/>
    <property type="project" value="UniProtKB-UniRule"/>
</dbReference>
<dbReference type="GO" id="GO:0051301">
    <property type="term" value="P:cell division"/>
    <property type="evidence" value="ECO:0007669"/>
    <property type="project" value="UniProtKB-KW"/>
</dbReference>
<evidence type="ECO:0000256" key="17">
    <source>
        <dbReference type="ARBA" id="ARBA00031026"/>
    </source>
</evidence>
<organism evidence="21">
    <name type="scientific">Chlorobium phaeobacteroides (strain BS1)</name>
    <dbReference type="NCBI Taxonomy" id="331678"/>
    <lineage>
        <taxon>Bacteria</taxon>
        <taxon>Pseudomonadati</taxon>
        <taxon>Chlorobiota</taxon>
        <taxon>Chlorobiia</taxon>
        <taxon>Chlorobiales</taxon>
        <taxon>Chlorobiaceae</taxon>
        <taxon>Chlorobium/Pelodictyon group</taxon>
        <taxon>Chlorobium</taxon>
    </lineage>
</organism>
<dbReference type="InterPro" id="IPR016167">
    <property type="entry name" value="FAD-bd_PCMH_sub1"/>
</dbReference>
<dbReference type="UniPathway" id="UPA00219"/>
<keyword evidence="11 19" id="KW-0521">NADP</keyword>
<evidence type="ECO:0000256" key="13">
    <source>
        <dbReference type="ARBA" id="ARBA00022984"/>
    </source>
</evidence>
<keyword evidence="10 19" id="KW-0274">FAD</keyword>
<evidence type="ECO:0000256" key="8">
    <source>
        <dbReference type="ARBA" id="ARBA00022618"/>
    </source>
</evidence>
<dbReference type="GO" id="GO:0071949">
    <property type="term" value="F:FAD binding"/>
    <property type="evidence" value="ECO:0007669"/>
    <property type="project" value="InterPro"/>
</dbReference>
<reference evidence="21" key="1">
    <citation type="submission" date="2008-06" db="EMBL/GenBank/DDBJ databases">
        <title>Complete sequence of Chlorobium phaeobacteroides BS1.</title>
        <authorList>
            <consortium name="US DOE Joint Genome Institute"/>
            <person name="Lucas S."/>
            <person name="Copeland A."/>
            <person name="Lapidus A."/>
            <person name="Glavina del Rio T."/>
            <person name="Dalin E."/>
            <person name="Tice H."/>
            <person name="Bruce D."/>
            <person name="Goodwin L."/>
            <person name="Pitluck S."/>
            <person name="Schmutz J."/>
            <person name="Larimer F."/>
            <person name="Land M."/>
            <person name="Hauser L."/>
            <person name="Kyrpides N."/>
            <person name="Ovchinnikova G."/>
            <person name="Li T."/>
            <person name="Liu Z."/>
            <person name="Zhao F."/>
            <person name="Overmann J."/>
            <person name="Bryant D.A."/>
            <person name="Richardson P."/>
        </authorList>
    </citation>
    <scope>NUCLEOTIDE SEQUENCE [LARGE SCALE GENOMIC DNA]</scope>
    <source>
        <strain evidence="21">BS1</strain>
    </source>
</reference>
<evidence type="ECO:0000256" key="15">
    <source>
        <dbReference type="ARBA" id="ARBA00023306"/>
    </source>
</evidence>
<dbReference type="InterPro" id="IPR003170">
    <property type="entry name" value="MurB"/>
</dbReference>
<dbReference type="InterPro" id="IPR016169">
    <property type="entry name" value="FAD-bd_PCMH_sub2"/>
</dbReference>
<evidence type="ECO:0000256" key="1">
    <source>
        <dbReference type="ARBA" id="ARBA00001974"/>
    </source>
</evidence>
<dbReference type="NCBIfam" id="TIGR00179">
    <property type="entry name" value="murB"/>
    <property type="match status" value="1"/>
</dbReference>
<evidence type="ECO:0000256" key="12">
    <source>
        <dbReference type="ARBA" id="ARBA00022960"/>
    </source>
</evidence>
<dbReference type="Pfam" id="PF02873">
    <property type="entry name" value="MurB_C"/>
    <property type="match status" value="1"/>
</dbReference>
<dbReference type="STRING" id="331678.Cphamn1_2422"/>
<protein>
    <recommendedName>
        <fullName evidence="6 19">UDP-N-acetylenolpyruvoylglucosamine reductase</fullName>
        <ecNumber evidence="5 19">1.3.1.98</ecNumber>
    </recommendedName>
    <alternativeName>
        <fullName evidence="17 19">UDP-N-acetylmuramate dehydrogenase</fullName>
    </alternativeName>
</protein>
<evidence type="ECO:0000256" key="18">
    <source>
        <dbReference type="ARBA" id="ARBA00048914"/>
    </source>
</evidence>
<evidence type="ECO:0000313" key="21">
    <source>
        <dbReference type="EMBL" id="ACE05317.1"/>
    </source>
</evidence>
<dbReference type="GO" id="GO:0071555">
    <property type="term" value="P:cell wall organization"/>
    <property type="evidence" value="ECO:0007669"/>
    <property type="project" value="UniProtKB-KW"/>
</dbReference>
<dbReference type="EC" id="1.3.1.98" evidence="5 19"/>
<feature type="domain" description="FAD-binding PCMH-type" evidence="20">
    <location>
        <begin position="33"/>
        <end position="199"/>
    </location>
</feature>
<comment type="similarity">
    <text evidence="19">Belongs to the MurB family.</text>
</comment>
<dbReference type="GO" id="GO:0008762">
    <property type="term" value="F:UDP-N-acetylmuramate dehydrogenase activity"/>
    <property type="evidence" value="ECO:0007669"/>
    <property type="project" value="UniProtKB-UniRule"/>
</dbReference>
<feature type="active site" description="Proton donor" evidence="19">
    <location>
        <position position="228"/>
    </location>
</feature>
<evidence type="ECO:0000256" key="5">
    <source>
        <dbReference type="ARBA" id="ARBA00012518"/>
    </source>
</evidence>
<dbReference type="Pfam" id="PF01565">
    <property type="entry name" value="FAD_binding_4"/>
    <property type="match status" value="1"/>
</dbReference>
<evidence type="ECO:0000256" key="9">
    <source>
        <dbReference type="ARBA" id="ARBA00022630"/>
    </source>
</evidence>
<keyword evidence="13 19" id="KW-0573">Peptidoglycan synthesis</keyword>
<feature type="active site" evidence="19">
    <location>
        <position position="303"/>
    </location>
</feature>
<evidence type="ECO:0000256" key="14">
    <source>
        <dbReference type="ARBA" id="ARBA00023002"/>
    </source>
</evidence>
<keyword evidence="8 19" id="KW-0132">Cell division</keyword>
<dbReference type="PROSITE" id="PS51387">
    <property type="entry name" value="FAD_PCMH"/>
    <property type="match status" value="1"/>
</dbReference>
<dbReference type="SUPFAM" id="SSF56176">
    <property type="entry name" value="FAD-binding/transporter-associated domain-like"/>
    <property type="match status" value="1"/>
</dbReference>
<comment type="subcellular location">
    <subcellularLocation>
        <location evidence="3 19">Cytoplasm</location>
    </subcellularLocation>
</comment>
<gene>
    <name evidence="19" type="primary">murB</name>
    <name evidence="21" type="ordered locus">Cphamn1_2422</name>
</gene>
<comment type="pathway">
    <text evidence="4 19">Cell wall biogenesis; peptidoglycan biosynthesis.</text>
</comment>
<dbReference type="InterPro" id="IPR006094">
    <property type="entry name" value="Oxid_FAD_bind_N"/>
</dbReference>
<evidence type="ECO:0000256" key="2">
    <source>
        <dbReference type="ARBA" id="ARBA00003921"/>
    </source>
</evidence>
<dbReference type="PANTHER" id="PTHR21071:SF4">
    <property type="entry name" value="UDP-N-ACETYLENOLPYRUVOYLGLUCOSAMINE REDUCTASE"/>
    <property type="match status" value="1"/>
</dbReference>
<dbReference type="EMBL" id="CP001101">
    <property type="protein sequence ID" value="ACE05317.1"/>
    <property type="molecule type" value="Genomic_DNA"/>
</dbReference>
<evidence type="ECO:0000256" key="10">
    <source>
        <dbReference type="ARBA" id="ARBA00022827"/>
    </source>
</evidence>
<comment type="catalytic activity">
    <reaction evidence="18 19">
        <text>UDP-N-acetyl-alpha-D-muramate + NADP(+) = UDP-N-acetyl-3-O-(1-carboxyvinyl)-alpha-D-glucosamine + NADPH + H(+)</text>
        <dbReference type="Rhea" id="RHEA:12248"/>
        <dbReference type="ChEBI" id="CHEBI:15378"/>
        <dbReference type="ChEBI" id="CHEBI:57783"/>
        <dbReference type="ChEBI" id="CHEBI:58349"/>
        <dbReference type="ChEBI" id="CHEBI:68483"/>
        <dbReference type="ChEBI" id="CHEBI:70757"/>
        <dbReference type="EC" id="1.3.1.98"/>
    </reaction>
</comment>
<evidence type="ECO:0000256" key="3">
    <source>
        <dbReference type="ARBA" id="ARBA00004496"/>
    </source>
</evidence>
<evidence type="ECO:0000256" key="11">
    <source>
        <dbReference type="ARBA" id="ARBA00022857"/>
    </source>
</evidence>
<dbReference type="GO" id="GO:0008360">
    <property type="term" value="P:regulation of cell shape"/>
    <property type="evidence" value="ECO:0007669"/>
    <property type="project" value="UniProtKB-KW"/>
</dbReference>
<dbReference type="SUPFAM" id="SSF56194">
    <property type="entry name" value="Uridine diphospho-N-Acetylenolpyruvylglucosamine reductase, MurB, C-terminal domain"/>
    <property type="match status" value="1"/>
</dbReference>
<dbReference type="OrthoDB" id="9804753at2"/>
<evidence type="ECO:0000256" key="19">
    <source>
        <dbReference type="HAMAP-Rule" id="MF_00037"/>
    </source>
</evidence>
<dbReference type="eggNOG" id="COG0812">
    <property type="taxonomic scope" value="Bacteria"/>
</dbReference>